<accession>A0ABQ1ILH1</accession>
<evidence type="ECO:0000313" key="11">
    <source>
        <dbReference type="Proteomes" id="UP000646152"/>
    </source>
</evidence>
<evidence type="ECO:0000256" key="4">
    <source>
        <dbReference type="ARBA" id="ARBA00022676"/>
    </source>
</evidence>
<keyword evidence="6" id="KW-0677">Repeat</keyword>
<feature type="domain" description="O-GlcNAc transferase C-terminal" evidence="9">
    <location>
        <begin position="397"/>
        <end position="576"/>
    </location>
</feature>
<dbReference type="Gene3D" id="3.40.50.11380">
    <property type="match status" value="1"/>
</dbReference>
<feature type="repeat" description="TPR" evidence="8">
    <location>
        <begin position="146"/>
        <end position="179"/>
    </location>
</feature>
<name>A0ABQ1ILH1_9GAMM</name>
<dbReference type="Pfam" id="PF13844">
    <property type="entry name" value="Glyco_transf_41"/>
    <property type="match status" value="2"/>
</dbReference>
<dbReference type="InterPro" id="IPR019734">
    <property type="entry name" value="TPR_rpt"/>
</dbReference>
<evidence type="ECO:0000256" key="2">
    <source>
        <dbReference type="ARBA" id="ARBA00005386"/>
    </source>
</evidence>
<dbReference type="PANTHER" id="PTHR44835:SF1">
    <property type="entry name" value="PROTEIN O-GLCNAC TRANSFERASE"/>
    <property type="match status" value="1"/>
</dbReference>
<dbReference type="InterPro" id="IPR051939">
    <property type="entry name" value="Glycosyltr_41/O-GlcNAc_trsf"/>
</dbReference>
<reference evidence="11" key="1">
    <citation type="journal article" date="2019" name="Int. J. Syst. Evol. Microbiol.">
        <title>The Global Catalogue of Microorganisms (GCM) 10K type strain sequencing project: providing services to taxonomists for standard genome sequencing and annotation.</title>
        <authorList>
            <consortium name="The Broad Institute Genomics Platform"/>
            <consortium name="The Broad Institute Genome Sequencing Center for Infectious Disease"/>
            <person name="Wu L."/>
            <person name="Ma J."/>
        </authorList>
    </citation>
    <scope>NUCLEOTIDE SEQUENCE [LARGE SCALE GENOMIC DNA]</scope>
    <source>
        <strain evidence="11">CGMCC 1.15923</strain>
    </source>
</reference>
<dbReference type="EMBL" id="BMKE01000013">
    <property type="protein sequence ID" value="GGB45081.1"/>
    <property type="molecule type" value="Genomic_DNA"/>
</dbReference>
<dbReference type="Gene3D" id="3.40.50.150">
    <property type="entry name" value="Vaccinia Virus protein VP39"/>
    <property type="match status" value="1"/>
</dbReference>
<comment type="pathway">
    <text evidence="1">Protein modification; protein glycosylation.</text>
</comment>
<dbReference type="PANTHER" id="PTHR44835">
    <property type="entry name" value="UDP-N-ACETYLGLUCOSAMINE--PEPTIDE N-ACETYLGLUCOSAMINYLTRANSFERASE SPINDLY-RELATED"/>
    <property type="match status" value="1"/>
</dbReference>
<evidence type="ECO:0000256" key="6">
    <source>
        <dbReference type="ARBA" id="ARBA00022737"/>
    </source>
</evidence>
<evidence type="ECO:0000256" key="7">
    <source>
        <dbReference type="ARBA" id="ARBA00022803"/>
    </source>
</evidence>
<dbReference type="EC" id="2.4.1.255" evidence="3"/>
<keyword evidence="5" id="KW-0808">Transferase</keyword>
<dbReference type="RefSeq" id="WP_188629783.1">
    <property type="nucleotide sequence ID" value="NZ_BMKE01000013.1"/>
</dbReference>
<proteinExistence type="inferred from homology"/>
<dbReference type="SMART" id="SM00028">
    <property type="entry name" value="TPR"/>
    <property type="match status" value="3"/>
</dbReference>
<evidence type="ECO:0000256" key="3">
    <source>
        <dbReference type="ARBA" id="ARBA00011970"/>
    </source>
</evidence>
<sequence>MGQLLSSSALHSTLTQAERLLSQHQPQDALDLLKPLLTQYYQHVPFLLLVGLALYRTGKSSQALLFLQQIIKLEPNHFEANKMLAELYHEANNNLEALTYINKSLKIKPKNQYIKEYKSMILSRLNRYEEAINIIEKVVSTGKPHRFTWNNLAQLYQHTGQSKQAKQCLEKSIELSEDDDTAYNNLIVLLHYLPNSTQEQLKELLSNWECKYAKHINTINNLSTELTSNKKLRIGMISDGFRAHPVGQMITSALEALPQHELELYTYSTNLFSDAITERIKEIANHWMTITHLNDEQLANQLVEDKIDILFDLCGHNNGSRMQTMAMKPAPILVKWVGGLINTTGLSTMDYLLSDHIETPSGVDDNYTEKLIRLPDDYICYNPPLYTPNTVPPPALHNNFITLGCFNNTAKLNPELLSYWAKIMHDLPQSKLLLKSFQINSETLCNNIKTIMRKYGINEDRLLLEGPAKHEELLKTYNKVDIALDPWPYSGGLTTCEALFMGVPVVTLPGPTFAGRHSATHLTNVGLGQLVAEDWQHYHDIVVNLASDLDNLANIRTHLRTALLESPVCDAPRFARNFSNAMRAIWQRHCEGKKPAALSLDKDGNAQFADEDRPVELQLPEEPITVADNDEFRFQFKGKIITLDNGASLTASNKFTGLQRLGALDVLCLDAASRVINSQQLSHVGNFHYFPMTVLGDGSKVPLYVTLDPTLTSSLKAITPKEPSFFKAYPPSPEVMAEIPIQTIALDTLQVIEKLDWLVLDRMHNPLTIIEHGKQKLTSALVVQVGINLQPLYQEQADFSKLSQRLSELGFRFLTLSHLGNQSHFAGRKDILAESASELPYVDAIFIPNDQRLREMDNNSKTKLAFLLHSAYQLKDISYQLLASIDTTQAENYLLGEKLISSQDASNHAVADTENKELTNKPETTFALPSAPAMTEAERQLFAKHLKKAQHYFEFGSGGSTVWAVEHGLTVQGVESDPTWVNALQEKLGQQCQVAVADIGPTGDWGYPLQMEQSDKFPRYSQAILEHQQPFDLILIDGRFRVACTMAAIQHIAKHHTQDSAIIFIHDFWNRPHYHAVLEFLDVIKQVESAGVFKVKEDAQLNKLAEMWLKFSVNPD</sequence>
<evidence type="ECO:0000313" key="10">
    <source>
        <dbReference type="EMBL" id="GGB45081.1"/>
    </source>
</evidence>
<protein>
    <recommendedName>
        <fullName evidence="3">protein O-GlcNAc transferase</fullName>
        <ecNumber evidence="3">2.4.1.255</ecNumber>
    </recommendedName>
</protein>
<evidence type="ECO:0000256" key="8">
    <source>
        <dbReference type="PROSITE-ProRule" id="PRU00339"/>
    </source>
</evidence>
<dbReference type="Proteomes" id="UP000646152">
    <property type="component" value="Unassembled WGS sequence"/>
</dbReference>
<organism evidence="10 11">
    <name type="scientific">Oceanisphaera marina</name>
    <dbReference type="NCBI Taxonomy" id="2017550"/>
    <lineage>
        <taxon>Bacteria</taxon>
        <taxon>Pseudomonadati</taxon>
        <taxon>Pseudomonadota</taxon>
        <taxon>Gammaproteobacteria</taxon>
        <taxon>Aeromonadales</taxon>
        <taxon>Aeromonadaceae</taxon>
        <taxon>Oceanisphaera</taxon>
    </lineage>
</organism>
<keyword evidence="11" id="KW-1185">Reference proteome</keyword>
<gene>
    <name evidence="10" type="ORF">GCM10011502_17970</name>
</gene>
<dbReference type="InterPro" id="IPR011990">
    <property type="entry name" value="TPR-like_helical_dom_sf"/>
</dbReference>
<dbReference type="InterPro" id="IPR029489">
    <property type="entry name" value="OGT/SEC/SPY_C"/>
</dbReference>
<feature type="repeat" description="TPR" evidence="8">
    <location>
        <begin position="78"/>
        <end position="111"/>
    </location>
</feature>
<dbReference type="InterPro" id="IPR029063">
    <property type="entry name" value="SAM-dependent_MTases_sf"/>
</dbReference>
<dbReference type="Pfam" id="PF13432">
    <property type="entry name" value="TPR_16"/>
    <property type="match status" value="1"/>
</dbReference>
<comment type="caution">
    <text evidence="10">The sequence shown here is derived from an EMBL/GenBank/DDBJ whole genome shotgun (WGS) entry which is preliminary data.</text>
</comment>
<dbReference type="SUPFAM" id="SSF48452">
    <property type="entry name" value="TPR-like"/>
    <property type="match status" value="1"/>
</dbReference>
<evidence type="ECO:0000256" key="5">
    <source>
        <dbReference type="ARBA" id="ARBA00022679"/>
    </source>
</evidence>
<dbReference type="Gene3D" id="3.40.50.2000">
    <property type="entry name" value="Glycogen Phosphorylase B"/>
    <property type="match status" value="1"/>
</dbReference>
<evidence type="ECO:0000259" key="9">
    <source>
        <dbReference type="Pfam" id="PF13844"/>
    </source>
</evidence>
<evidence type="ECO:0000256" key="1">
    <source>
        <dbReference type="ARBA" id="ARBA00004922"/>
    </source>
</evidence>
<feature type="domain" description="O-GlcNAc transferase C-terminal" evidence="9">
    <location>
        <begin position="225"/>
        <end position="378"/>
    </location>
</feature>
<feature type="repeat" description="TPR" evidence="8">
    <location>
        <begin position="44"/>
        <end position="77"/>
    </location>
</feature>
<dbReference type="PROSITE" id="PS50005">
    <property type="entry name" value="TPR"/>
    <property type="match status" value="3"/>
</dbReference>
<keyword evidence="7 8" id="KW-0802">TPR repeat</keyword>
<dbReference type="Gene3D" id="1.25.40.10">
    <property type="entry name" value="Tetratricopeptide repeat domain"/>
    <property type="match status" value="2"/>
</dbReference>
<dbReference type="SUPFAM" id="SSF53756">
    <property type="entry name" value="UDP-Glycosyltransferase/glycogen phosphorylase"/>
    <property type="match status" value="1"/>
</dbReference>
<keyword evidence="4" id="KW-0328">Glycosyltransferase</keyword>
<dbReference type="Pfam" id="PF13181">
    <property type="entry name" value="TPR_8"/>
    <property type="match status" value="1"/>
</dbReference>
<comment type="similarity">
    <text evidence="2">Belongs to the glycosyltransferase 41 family. O-GlcNAc transferase subfamily.</text>
</comment>